<feature type="region of interest" description="Disordered" evidence="1">
    <location>
        <begin position="237"/>
        <end position="265"/>
    </location>
</feature>
<dbReference type="Proteomes" id="UP001501586">
    <property type="component" value="Unassembled WGS sequence"/>
</dbReference>
<dbReference type="RefSeq" id="WP_236863093.1">
    <property type="nucleotide sequence ID" value="NZ_BAABAZ010000012.1"/>
</dbReference>
<proteinExistence type="predicted"/>
<dbReference type="InterPro" id="IPR021421">
    <property type="entry name" value="DUF3071"/>
</dbReference>
<evidence type="ECO:0000259" key="2">
    <source>
        <dbReference type="Pfam" id="PF11268"/>
    </source>
</evidence>
<name>A0ABP8EN03_9MICO</name>
<feature type="domain" description="DUF3071" evidence="2">
    <location>
        <begin position="1"/>
        <end position="169"/>
    </location>
</feature>
<evidence type="ECO:0000313" key="3">
    <source>
        <dbReference type="EMBL" id="GAA4285300.1"/>
    </source>
</evidence>
<evidence type="ECO:0000256" key="1">
    <source>
        <dbReference type="SAM" id="MobiDB-lite"/>
    </source>
</evidence>
<comment type="caution">
    <text evidence="3">The sequence shown here is derived from an EMBL/GenBank/DDBJ whole genome shotgun (WGS) entry which is preliminary data.</text>
</comment>
<organism evidence="3 4">
    <name type="scientific">Brevibacterium daeguense</name>
    <dbReference type="NCBI Taxonomy" id="909936"/>
    <lineage>
        <taxon>Bacteria</taxon>
        <taxon>Bacillati</taxon>
        <taxon>Actinomycetota</taxon>
        <taxon>Actinomycetes</taxon>
        <taxon>Micrococcales</taxon>
        <taxon>Brevibacteriaceae</taxon>
        <taxon>Brevibacterium</taxon>
    </lineage>
</organism>
<reference evidence="4" key="1">
    <citation type="journal article" date="2019" name="Int. J. Syst. Evol. Microbiol.">
        <title>The Global Catalogue of Microorganisms (GCM) 10K type strain sequencing project: providing services to taxonomists for standard genome sequencing and annotation.</title>
        <authorList>
            <consortium name="The Broad Institute Genomics Platform"/>
            <consortium name="The Broad Institute Genome Sequencing Center for Infectious Disease"/>
            <person name="Wu L."/>
            <person name="Ma J."/>
        </authorList>
    </citation>
    <scope>NUCLEOTIDE SEQUENCE [LARGE SCALE GENOMIC DNA]</scope>
    <source>
        <strain evidence="4">JCM 17458</strain>
    </source>
</reference>
<dbReference type="Pfam" id="PF11268">
    <property type="entry name" value="DUF3071"/>
    <property type="match status" value="1"/>
</dbReference>
<accession>A0ABP8EN03</accession>
<dbReference type="EMBL" id="BAABAZ010000012">
    <property type="protein sequence ID" value="GAA4285300.1"/>
    <property type="molecule type" value="Genomic_DNA"/>
</dbReference>
<dbReference type="NCBIfam" id="NF040712">
    <property type="entry name" value="SepH"/>
    <property type="match status" value="1"/>
</dbReference>
<keyword evidence="4" id="KW-1185">Reference proteome</keyword>
<sequence>MTELTLRGVHDDEEHLLLTDGAGNDYLLPIDESLYAAVRRDRARLAQIRAADEPVRPKDIQALIRSGMNAEEVAQTTGAALEHIQVYEGPVLAERAHIAHRAGRCLVYPENDPSGEPKQLTTLCEERLRMRDVNLGTMVWDAWKKDSGTWYVQLRFIAADKERAAGWEYARGSISPLDDEARWLSDAGPSDSGPIPNFGTGSERVYNIEAEEGRTQLHEESPRGSHVAETDRILESLRRRRGRHATTAAESPDALGEHGRPHHAPAVSRHGVLHAVPEAPERQPDGAHTALSAPEEARDAGVFPLPAEPGLQHASELGSGGPGGAHQAAPHTSVMQDEDGVRAEGGVQDEDGVGADQLSLLDEPGVSGDHSATQPIPRPEDSDAPRKKGRSSVPSWEEIMFGSKRD</sequence>
<feature type="region of interest" description="Disordered" evidence="1">
    <location>
        <begin position="301"/>
        <end position="406"/>
    </location>
</feature>
<dbReference type="InterPro" id="IPR047682">
    <property type="entry name" value="SepH-like"/>
</dbReference>
<protein>
    <submittedName>
        <fullName evidence="3">Septation protein SepH</fullName>
    </submittedName>
</protein>
<evidence type="ECO:0000313" key="4">
    <source>
        <dbReference type="Proteomes" id="UP001501586"/>
    </source>
</evidence>
<gene>
    <name evidence="3" type="primary">sepH</name>
    <name evidence="3" type="ORF">GCM10022261_28310</name>
</gene>